<keyword evidence="2" id="KW-1185">Reference proteome</keyword>
<organism evidence="1 2">
    <name type="scientific">Anabaena lutea FACHB-196</name>
    <dbReference type="NCBI Taxonomy" id="2692881"/>
    <lineage>
        <taxon>Bacteria</taxon>
        <taxon>Bacillati</taxon>
        <taxon>Cyanobacteriota</taxon>
        <taxon>Cyanophyceae</taxon>
        <taxon>Nostocales</taxon>
        <taxon>Nostocaceae</taxon>
        <taxon>Anabaena</taxon>
    </lineage>
</organism>
<dbReference type="RefSeq" id="WP_190714320.1">
    <property type="nucleotide sequence ID" value="NZ_JACJST010000008.1"/>
</dbReference>
<gene>
    <name evidence="1" type="ORF">H6G59_10940</name>
</gene>
<dbReference type="Proteomes" id="UP000640531">
    <property type="component" value="Unassembled WGS sequence"/>
</dbReference>
<comment type="caution">
    <text evidence="1">The sequence shown here is derived from an EMBL/GenBank/DDBJ whole genome shotgun (WGS) entry which is preliminary data.</text>
</comment>
<dbReference type="EMBL" id="JACJST010000008">
    <property type="protein sequence ID" value="MBD2568409.1"/>
    <property type="molecule type" value="Genomic_DNA"/>
</dbReference>
<evidence type="ECO:0000313" key="2">
    <source>
        <dbReference type="Proteomes" id="UP000640531"/>
    </source>
</evidence>
<accession>A0ABR8FF57</accession>
<name>A0ABR8FF57_9NOST</name>
<sequence length="78" mass="9089">MLNGPLHEQPRNQRATVIRTSNEFVLLEWLKSTGRLIAREQVESDRLNEVEEISEIIDLDDIPYDHDDDDAEIDLEDV</sequence>
<dbReference type="Pfam" id="PF11332">
    <property type="entry name" value="DUF3134"/>
    <property type="match status" value="1"/>
</dbReference>
<reference evidence="1 2" key="1">
    <citation type="journal article" date="2020" name="ISME J.">
        <title>Comparative genomics reveals insights into cyanobacterial evolution and habitat adaptation.</title>
        <authorList>
            <person name="Chen M.Y."/>
            <person name="Teng W.K."/>
            <person name="Zhao L."/>
            <person name="Hu C.X."/>
            <person name="Zhou Y.K."/>
            <person name="Han B.P."/>
            <person name="Song L.R."/>
            <person name="Shu W.S."/>
        </authorList>
    </citation>
    <scope>NUCLEOTIDE SEQUENCE [LARGE SCALE GENOMIC DNA]</scope>
    <source>
        <strain evidence="1 2">FACHB-196</strain>
    </source>
</reference>
<protein>
    <submittedName>
        <fullName evidence="1">DUF3134 domain-containing protein</fullName>
    </submittedName>
</protein>
<dbReference type="InterPro" id="IPR021481">
    <property type="entry name" value="DUF3134"/>
</dbReference>
<proteinExistence type="predicted"/>
<evidence type="ECO:0000313" key="1">
    <source>
        <dbReference type="EMBL" id="MBD2568409.1"/>
    </source>
</evidence>